<gene>
    <name evidence="1" type="ORF">HERI1096_LOCUS38601</name>
</gene>
<dbReference type="AlphaFoldDB" id="A0A7S3FJ06"/>
<organism evidence="1">
    <name type="scientific">Haptolina ericina</name>
    <dbReference type="NCBI Taxonomy" id="156174"/>
    <lineage>
        <taxon>Eukaryota</taxon>
        <taxon>Haptista</taxon>
        <taxon>Haptophyta</taxon>
        <taxon>Prymnesiophyceae</taxon>
        <taxon>Prymnesiales</taxon>
        <taxon>Prymnesiaceae</taxon>
        <taxon>Haptolina</taxon>
    </lineage>
</organism>
<sequence>MTSSLVIGEMCARATLGTNAVLQQMLKSRVRHRAAKANATPVSRRALATALIITILVQRGGGGGEGTRRVWTRAVLSMVGVEVTVMPSAADAALFEDRAVPSEDATALFDVTSCVPTETTMFTLAAVTVTVMAQGSTEVMRAMLTFKVSTSDAA</sequence>
<name>A0A7S3FJ06_9EUKA</name>
<evidence type="ECO:0000313" key="1">
    <source>
        <dbReference type="EMBL" id="CAE0150770.1"/>
    </source>
</evidence>
<reference evidence="1" key="1">
    <citation type="submission" date="2021-01" db="EMBL/GenBank/DDBJ databases">
        <authorList>
            <person name="Corre E."/>
            <person name="Pelletier E."/>
            <person name="Niang G."/>
            <person name="Scheremetjew M."/>
            <person name="Finn R."/>
            <person name="Kale V."/>
            <person name="Holt S."/>
            <person name="Cochrane G."/>
            <person name="Meng A."/>
            <person name="Brown T."/>
            <person name="Cohen L."/>
        </authorList>
    </citation>
    <scope>NUCLEOTIDE SEQUENCE</scope>
    <source>
        <strain evidence="1">CCMP281</strain>
    </source>
</reference>
<dbReference type="EMBL" id="HBHX01069893">
    <property type="protein sequence ID" value="CAE0150770.1"/>
    <property type="molecule type" value="Transcribed_RNA"/>
</dbReference>
<protein>
    <submittedName>
        <fullName evidence="1">Uncharacterized protein</fullName>
    </submittedName>
</protein>
<proteinExistence type="predicted"/>
<accession>A0A7S3FJ06</accession>